<gene>
    <name evidence="1" type="ORF">AVEN_243937_1</name>
</gene>
<evidence type="ECO:0000313" key="1">
    <source>
        <dbReference type="EMBL" id="GBN80867.1"/>
    </source>
</evidence>
<keyword evidence="2" id="KW-1185">Reference proteome</keyword>
<protein>
    <submittedName>
        <fullName evidence="1">Uncharacterized protein</fullName>
    </submittedName>
</protein>
<accession>A0A4Y2RYN8</accession>
<dbReference type="Proteomes" id="UP000499080">
    <property type="component" value="Unassembled WGS sequence"/>
</dbReference>
<comment type="caution">
    <text evidence="1">The sequence shown here is derived from an EMBL/GenBank/DDBJ whole genome shotgun (WGS) entry which is preliminary data.</text>
</comment>
<proteinExistence type="predicted"/>
<organism evidence="1 2">
    <name type="scientific">Araneus ventricosus</name>
    <name type="common">Orbweaver spider</name>
    <name type="synonym">Epeira ventricosa</name>
    <dbReference type="NCBI Taxonomy" id="182803"/>
    <lineage>
        <taxon>Eukaryota</taxon>
        <taxon>Metazoa</taxon>
        <taxon>Ecdysozoa</taxon>
        <taxon>Arthropoda</taxon>
        <taxon>Chelicerata</taxon>
        <taxon>Arachnida</taxon>
        <taxon>Araneae</taxon>
        <taxon>Araneomorphae</taxon>
        <taxon>Entelegynae</taxon>
        <taxon>Araneoidea</taxon>
        <taxon>Araneidae</taxon>
        <taxon>Araneus</taxon>
    </lineage>
</organism>
<reference evidence="1 2" key="1">
    <citation type="journal article" date="2019" name="Sci. Rep.">
        <title>Orb-weaving spider Araneus ventricosus genome elucidates the spidroin gene catalogue.</title>
        <authorList>
            <person name="Kono N."/>
            <person name="Nakamura H."/>
            <person name="Ohtoshi R."/>
            <person name="Moran D.A.P."/>
            <person name="Shinohara A."/>
            <person name="Yoshida Y."/>
            <person name="Fujiwara M."/>
            <person name="Mori M."/>
            <person name="Tomita M."/>
            <person name="Arakawa K."/>
        </authorList>
    </citation>
    <scope>NUCLEOTIDE SEQUENCE [LARGE SCALE GENOMIC DNA]</scope>
</reference>
<dbReference type="AlphaFoldDB" id="A0A4Y2RYN8"/>
<evidence type="ECO:0000313" key="2">
    <source>
        <dbReference type="Proteomes" id="UP000499080"/>
    </source>
</evidence>
<name>A0A4Y2RYN8_ARAVE</name>
<sequence length="85" mass="9858">MMRTTPELASPSPNFHATPTGGRFAAFIIVKQKPRTRLLQIRPFMMNTFEHIRVKLTVDNLTCTKKLLVDYALIVEKGYQQYLYP</sequence>
<dbReference type="EMBL" id="BGPR01019065">
    <property type="protein sequence ID" value="GBN80867.1"/>
    <property type="molecule type" value="Genomic_DNA"/>
</dbReference>